<evidence type="ECO:0000313" key="2">
    <source>
        <dbReference type="Proteomes" id="UP000239560"/>
    </source>
</evidence>
<gene>
    <name evidence="1" type="ORF">AAT19DRAFT_9517</name>
</gene>
<sequence>MPPAFGPSALDALVGDLFPKGQKPAFGRTQRAREWRAGVLSVASREWLNQLKTTEYYEGRVEDLEKRLKLDAGRVQAASGNLSFFDFVDMLLGKQKYEQLISLGLESPEQLGIEYGRLLVDVCQGPPSVTLQAWLNSLEAFVRSPHLSDSSASELENILETWPADFQAWPYLRSSERSRVISRCEHALEHLQQYKKGGTSPDQLVYYLARSTVSALLQQ</sequence>
<dbReference type="AlphaFoldDB" id="A0A2T0A2D7"/>
<protein>
    <submittedName>
        <fullName evidence="1">Uncharacterized protein</fullName>
    </submittedName>
</protein>
<dbReference type="Proteomes" id="UP000239560">
    <property type="component" value="Unassembled WGS sequence"/>
</dbReference>
<evidence type="ECO:0000313" key="1">
    <source>
        <dbReference type="EMBL" id="PRQ72178.1"/>
    </source>
</evidence>
<dbReference type="OrthoDB" id="10327341at2759"/>
<name>A0A2T0A2D7_RHOTO</name>
<dbReference type="EMBL" id="LCTV02000010">
    <property type="protein sequence ID" value="PRQ72178.1"/>
    <property type="molecule type" value="Genomic_DNA"/>
</dbReference>
<reference evidence="1 2" key="1">
    <citation type="journal article" date="2018" name="Elife">
        <title>Functional genomics of lipid metabolism in the oleaginous yeast Rhodosporidium toruloides.</title>
        <authorList>
            <person name="Coradetti S.T."/>
            <person name="Pinel D."/>
            <person name="Geiselman G."/>
            <person name="Ito M."/>
            <person name="Mondo S."/>
            <person name="Reilly M.C."/>
            <person name="Cheng Y.F."/>
            <person name="Bauer S."/>
            <person name="Grigoriev I."/>
            <person name="Gladden J.M."/>
            <person name="Simmons B.A."/>
            <person name="Brem R."/>
            <person name="Arkin A.P."/>
            <person name="Skerker J.M."/>
        </authorList>
    </citation>
    <scope>NUCLEOTIDE SEQUENCE [LARGE SCALE GENOMIC DNA]</scope>
    <source>
        <strain evidence="1 2">NBRC 0880</strain>
    </source>
</reference>
<accession>A0A2T0A2D7</accession>
<comment type="caution">
    <text evidence="1">The sequence shown here is derived from an EMBL/GenBank/DDBJ whole genome shotgun (WGS) entry which is preliminary data.</text>
</comment>
<proteinExistence type="predicted"/>
<organism evidence="1 2">
    <name type="scientific">Rhodotorula toruloides</name>
    <name type="common">Yeast</name>
    <name type="synonym">Rhodosporidium toruloides</name>
    <dbReference type="NCBI Taxonomy" id="5286"/>
    <lineage>
        <taxon>Eukaryota</taxon>
        <taxon>Fungi</taxon>
        <taxon>Dikarya</taxon>
        <taxon>Basidiomycota</taxon>
        <taxon>Pucciniomycotina</taxon>
        <taxon>Microbotryomycetes</taxon>
        <taxon>Sporidiobolales</taxon>
        <taxon>Sporidiobolaceae</taxon>
        <taxon>Rhodotorula</taxon>
    </lineage>
</organism>